<dbReference type="SMART" id="SM00248">
    <property type="entry name" value="ANK"/>
    <property type="match status" value="2"/>
</dbReference>
<dbReference type="InterPro" id="IPR037665">
    <property type="entry name" value="Nucleoporin_S59-like"/>
</dbReference>
<name>A0ABR1FNS8_AURAN</name>
<dbReference type="Gene3D" id="1.10.10.2360">
    <property type="match status" value="1"/>
</dbReference>
<gene>
    <name evidence="4" type="ORF">SO694_0019602</name>
</gene>
<dbReference type="Pfam" id="PF12796">
    <property type="entry name" value="Ank_2"/>
    <property type="match status" value="1"/>
</dbReference>
<dbReference type="InterPro" id="IPR015007">
    <property type="entry name" value="NUP2/50/61"/>
</dbReference>
<feature type="compositionally biased region" description="Gly residues" evidence="2">
    <location>
        <begin position="84"/>
        <end position="96"/>
    </location>
</feature>
<dbReference type="InterPro" id="IPR036770">
    <property type="entry name" value="Ankyrin_rpt-contain_sf"/>
</dbReference>
<feature type="domain" description="Nuclear pore complex NUP2/50/61" evidence="3">
    <location>
        <begin position="112"/>
        <end position="158"/>
    </location>
</feature>
<keyword evidence="5" id="KW-1185">Reference proteome</keyword>
<dbReference type="PANTHER" id="PTHR23198:SF6">
    <property type="entry name" value="NUCLEAR PORE COMPLEX PROTEIN NUP98-NUP96"/>
    <property type="match status" value="1"/>
</dbReference>
<feature type="region of interest" description="Disordered" evidence="2">
    <location>
        <begin position="82"/>
        <end position="104"/>
    </location>
</feature>
<dbReference type="EMBL" id="JBBJCI010000323">
    <property type="protein sequence ID" value="KAK7234456.1"/>
    <property type="molecule type" value="Genomic_DNA"/>
</dbReference>
<evidence type="ECO:0000313" key="4">
    <source>
        <dbReference type="EMBL" id="KAK7234456.1"/>
    </source>
</evidence>
<dbReference type="Pfam" id="PF08911">
    <property type="entry name" value="NUP50"/>
    <property type="match status" value="1"/>
</dbReference>
<dbReference type="InterPro" id="IPR002110">
    <property type="entry name" value="Ankyrin_rpt"/>
</dbReference>
<dbReference type="PROSITE" id="PS50088">
    <property type="entry name" value="ANK_REPEAT"/>
    <property type="match status" value="1"/>
</dbReference>
<evidence type="ECO:0000256" key="1">
    <source>
        <dbReference type="PROSITE-ProRule" id="PRU00023"/>
    </source>
</evidence>
<dbReference type="PANTHER" id="PTHR23198">
    <property type="entry name" value="NUCLEOPORIN"/>
    <property type="match status" value="1"/>
</dbReference>
<keyword evidence="1" id="KW-0040">ANK repeat</keyword>
<protein>
    <submittedName>
        <fullName evidence="4">Spectrin binding protein</fullName>
    </submittedName>
</protein>
<organism evidence="4 5">
    <name type="scientific">Aureococcus anophagefferens</name>
    <name type="common">Harmful bloom alga</name>
    <dbReference type="NCBI Taxonomy" id="44056"/>
    <lineage>
        <taxon>Eukaryota</taxon>
        <taxon>Sar</taxon>
        <taxon>Stramenopiles</taxon>
        <taxon>Ochrophyta</taxon>
        <taxon>Pelagophyceae</taxon>
        <taxon>Pelagomonadales</taxon>
        <taxon>Pelagomonadaceae</taxon>
        <taxon>Aureococcus</taxon>
    </lineage>
</organism>
<comment type="caution">
    <text evidence="4">The sequence shown here is derived from an EMBL/GenBank/DDBJ whole genome shotgun (WGS) entry which is preliminary data.</text>
</comment>
<evidence type="ECO:0000313" key="5">
    <source>
        <dbReference type="Proteomes" id="UP001363151"/>
    </source>
</evidence>
<dbReference type="PROSITE" id="PS50297">
    <property type="entry name" value="ANK_REP_REGION"/>
    <property type="match status" value="1"/>
</dbReference>
<accession>A0ABR1FNS8</accession>
<evidence type="ECO:0000259" key="3">
    <source>
        <dbReference type="Pfam" id="PF08911"/>
    </source>
</evidence>
<dbReference type="Gene3D" id="1.25.40.20">
    <property type="entry name" value="Ankyrin repeat-containing domain"/>
    <property type="match status" value="1"/>
</dbReference>
<dbReference type="Proteomes" id="UP001363151">
    <property type="component" value="Unassembled WGS sequence"/>
</dbReference>
<evidence type="ECO:0000256" key="2">
    <source>
        <dbReference type="SAM" id="MobiDB-lite"/>
    </source>
</evidence>
<reference evidence="4 5" key="1">
    <citation type="submission" date="2024-03" db="EMBL/GenBank/DDBJ databases">
        <title>Aureococcus anophagefferens CCMP1851 and Kratosvirus quantuckense: Draft genome of a second virus-susceptible host strain in the model system.</title>
        <authorList>
            <person name="Chase E."/>
            <person name="Truchon A.R."/>
            <person name="Schepens W."/>
            <person name="Wilhelm S.W."/>
        </authorList>
    </citation>
    <scope>NUCLEOTIDE SEQUENCE [LARGE SCALE GENOMIC DNA]</scope>
    <source>
        <strain evidence="4 5">CCMP1851</strain>
    </source>
</reference>
<sequence length="584" mass="61512">MEATIEEGAPATSAFGGAAGAFGAAAQAAGPGTGNPPYVPTKDNEQQANGKRTEMVYHCVVSMPQYRGKSFEELRFEDYRAGNKGRGGQPAMGALGGTSAQERANDDPRAYNPELQAGTFQRASAEKLKTRRIVKARRPAQMAPVAEAPTSTNPFANVSLAAPASTNPFANITLAPPAAAANPFANISLTPFSQPAAATSAFGTAPSAFGQPAQLTSAFSAAPAPAAAPSGLRRARGGARLRRRGARGRWLLRRGRARRASVRARRRVASPFGATGAFGAAAPAPAPTTLLSGAPAAAPAFGVTSGLGSFGAASSSFGAPASAAGGGLFGAASPSLSAAQATYLFGAPSPTPAATSFGAPAAGEYNNGEERRIDTMISSKIDWIERSFIDQTARYHAAGGDLDTLFDAPVLREKVTRLYYAAETNWCSAVDWLLKHGADVHLGRPSKRVNDRTRREDTALHVAAQRNHPKMCKLLLSRGASLDARDDEGRDPEARARLCPLFNPHGHALANSLAAVRAAGGWSLWLNAPRKELLALRHRLSALRERGRWKPSSNVPPLHERLFLKTPDDVFSHVLAFWRSDRDD</sequence>
<feature type="repeat" description="ANK" evidence="1">
    <location>
        <begin position="455"/>
        <end position="487"/>
    </location>
</feature>
<feature type="region of interest" description="Disordered" evidence="2">
    <location>
        <begin position="26"/>
        <end position="49"/>
    </location>
</feature>
<dbReference type="SUPFAM" id="SSF48403">
    <property type="entry name" value="Ankyrin repeat"/>
    <property type="match status" value="1"/>
</dbReference>
<dbReference type="Pfam" id="PF21240">
    <property type="entry name" value="Nup98_GLEBS"/>
    <property type="match status" value="1"/>
</dbReference>
<proteinExistence type="predicted"/>